<evidence type="ECO:0000256" key="1">
    <source>
        <dbReference type="ARBA" id="ARBA00004123"/>
    </source>
</evidence>
<keyword evidence="4" id="KW-0862">Zinc</keyword>
<dbReference type="GO" id="GO:0005634">
    <property type="term" value="C:nucleus"/>
    <property type="evidence" value="ECO:0007669"/>
    <property type="project" value="UniProtKB-SubCell"/>
</dbReference>
<protein>
    <submittedName>
        <fullName evidence="6">Uncharacterized protein</fullName>
    </submittedName>
</protein>
<comment type="subcellular location">
    <subcellularLocation>
        <location evidence="1">Nucleus</location>
    </subcellularLocation>
</comment>
<gene>
    <name evidence="6" type="ORF">KQX54_011529</name>
</gene>
<keyword evidence="3" id="KW-0863">Zinc-finger</keyword>
<dbReference type="AlphaFoldDB" id="A0AAV7IUG9"/>
<dbReference type="PANTHER" id="PTHR46481:SF10">
    <property type="entry name" value="ZINC FINGER BED DOMAIN-CONTAINING PROTEIN 39"/>
    <property type="match status" value="1"/>
</dbReference>
<keyword evidence="7" id="KW-1185">Reference proteome</keyword>
<evidence type="ECO:0000313" key="6">
    <source>
        <dbReference type="EMBL" id="KAH0557762.1"/>
    </source>
</evidence>
<evidence type="ECO:0000313" key="7">
    <source>
        <dbReference type="Proteomes" id="UP000826195"/>
    </source>
</evidence>
<accession>A0AAV7IUG9</accession>
<sequence length="99" mass="11415">MIVKDDLPYMATEKQGLRMLLTTICPHYQISSRQKITELIEEKAKVLTMLLKKKLEAIDSFSMTADVCTETKTSRSFLGCTVHYVEENSLKTLFNFRYG</sequence>
<comment type="caution">
    <text evidence="6">The sequence shown here is derived from an EMBL/GenBank/DDBJ whole genome shotgun (WGS) entry which is preliminary data.</text>
</comment>
<evidence type="ECO:0000256" key="2">
    <source>
        <dbReference type="ARBA" id="ARBA00022723"/>
    </source>
</evidence>
<dbReference type="EMBL" id="JAHXZJ010000747">
    <property type="protein sequence ID" value="KAH0557762.1"/>
    <property type="molecule type" value="Genomic_DNA"/>
</dbReference>
<name>A0AAV7IUG9_COTGL</name>
<dbReference type="InterPro" id="IPR052035">
    <property type="entry name" value="ZnF_BED_domain_contain"/>
</dbReference>
<keyword evidence="2" id="KW-0479">Metal-binding</keyword>
<dbReference type="GO" id="GO:0008270">
    <property type="term" value="F:zinc ion binding"/>
    <property type="evidence" value="ECO:0007669"/>
    <property type="project" value="UniProtKB-KW"/>
</dbReference>
<organism evidence="6 7">
    <name type="scientific">Cotesia glomerata</name>
    <name type="common">Lepidopteran parasitic wasp</name>
    <name type="synonym">Apanteles glomeratus</name>
    <dbReference type="NCBI Taxonomy" id="32391"/>
    <lineage>
        <taxon>Eukaryota</taxon>
        <taxon>Metazoa</taxon>
        <taxon>Ecdysozoa</taxon>
        <taxon>Arthropoda</taxon>
        <taxon>Hexapoda</taxon>
        <taxon>Insecta</taxon>
        <taxon>Pterygota</taxon>
        <taxon>Neoptera</taxon>
        <taxon>Endopterygota</taxon>
        <taxon>Hymenoptera</taxon>
        <taxon>Apocrita</taxon>
        <taxon>Ichneumonoidea</taxon>
        <taxon>Braconidae</taxon>
        <taxon>Microgastrinae</taxon>
        <taxon>Cotesia</taxon>
    </lineage>
</organism>
<evidence type="ECO:0000256" key="4">
    <source>
        <dbReference type="ARBA" id="ARBA00022833"/>
    </source>
</evidence>
<dbReference type="Proteomes" id="UP000826195">
    <property type="component" value="Unassembled WGS sequence"/>
</dbReference>
<evidence type="ECO:0000256" key="3">
    <source>
        <dbReference type="ARBA" id="ARBA00022771"/>
    </source>
</evidence>
<keyword evidence="5" id="KW-0539">Nucleus</keyword>
<proteinExistence type="predicted"/>
<evidence type="ECO:0000256" key="5">
    <source>
        <dbReference type="ARBA" id="ARBA00023242"/>
    </source>
</evidence>
<dbReference type="PANTHER" id="PTHR46481">
    <property type="entry name" value="ZINC FINGER BED DOMAIN-CONTAINING PROTEIN 4"/>
    <property type="match status" value="1"/>
</dbReference>
<reference evidence="6 7" key="1">
    <citation type="journal article" date="2021" name="J. Hered.">
        <title>A chromosome-level genome assembly of the parasitoid wasp, Cotesia glomerata (Hymenoptera: Braconidae).</title>
        <authorList>
            <person name="Pinto B.J."/>
            <person name="Weis J.J."/>
            <person name="Gamble T."/>
            <person name="Ode P.J."/>
            <person name="Paul R."/>
            <person name="Zaspel J.M."/>
        </authorList>
    </citation>
    <scope>NUCLEOTIDE SEQUENCE [LARGE SCALE GENOMIC DNA]</scope>
    <source>
        <strain evidence="6">CgM1</strain>
    </source>
</reference>